<dbReference type="EMBL" id="ATMH01000149">
    <property type="protein sequence ID" value="EPY37148.1"/>
    <property type="molecule type" value="Genomic_DNA"/>
</dbReference>
<dbReference type="NCBIfam" id="TIGR00395">
    <property type="entry name" value="leuS_arch"/>
    <property type="match status" value="1"/>
</dbReference>
<dbReference type="PANTHER" id="PTHR45794">
    <property type="entry name" value="LEUCYL-TRNA SYNTHETASE"/>
    <property type="match status" value="1"/>
</dbReference>
<dbReference type="SUPFAM" id="SSF50677">
    <property type="entry name" value="ValRS/IleRS/LeuRS editing domain"/>
    <property type="match status" value="1"/>
</dbReference>
<dbReference type="FunFam" id="3.90.740.10:FF:000001">
    <property type="entry name" value="Leucine--tRNA ligase, cytoplasmic"/>
    <property type="match status" value="1"/>
</dbReference>
<dbReference type="PANTHER" id="PTHR45794:SF1">
    <property type="entry name" value="LEUCINE--TRNA LIGASE, CYTOPLASMIC"/>
    <property type="match status" value="1"/>
</dbReference>
<dbReference type="Pfam" id="PF09334">
    <property type="entry name" value="tRNA-synt_1g"/>
    <property type="match status" value="1"/>
</dbReference>
<name>S9V8N6_9TRYP</name>
<dbReference type="FunFam" id="1.10.730.10:FF:000075">
    <property type="entry name" value="Putative leucyl-tRNA synthetase"/>
    <property type="match status" value="1"/>
</dbReference>
<dbReference type="Gene3D" id="1.10.730.10">
    <property type="entry name" value="Isoleucyl-tRNA Synthetase, Domain 1"/>
    <property type="match status" value="1"/>
</dbReference>
<evidence type="ECO:0000256" key="9">
    <source>
        <dbReference type="ARBA" id="ARBA00047469"/>
    </source>
</evidence>
<dbReference type="InterPro" id="IPR014729">
    <property type="entry name" value="Rossmann-like_a/b/a_fold"/>
</dbReference>
<evidence type="ECO:0000259" key="12">
    <source>
        <dbReference type="Pfam" id="PF00133"/>
    </source>
</evidence>
<evidence type="ECO:0000256" key="2">
    <source>
        <dbReference type="ARBA" id="ARBA00013164"/>
    </source>
</evidence>
<organism evidence="15 16">
    <name type="scientific">Strigomonas culicis</name>
    <dbReference type="NCBI Taxonomy" id="28005"/>
    <lineage>
        <taxon>Eukaryota</taxon>
        <taxon>Discoba</taxon>
        <taxon>Euglenozoa</taxon>
        <taxon>Kinetoplastea</taxon>
        <taxon>Metakinetoplastina</taxon>
        <taxon>Trypanosomatida</taxon>
        <taxon>Trypanosomatidae</taxon>
        <taxon>Strigomonadinae</taxon>
        <taxon>Strigomonas</taxon>
    </lineage>
</organism>
<dbReference type="GO" id="GO:0006429">
    <property type="term" value="P:leucyl-tRNA aminoacylation"/>
    <property type="evidence" value="ECO:0007669"/>
    <property type="project" value="InterPro"/>
</dbReference>
<dbReference type="InterPro" id="IPR013155">
    <property type="entry name" value="M/V/L/I-tRNA-synth_anticd-bd"/>
</dbReference>
<evidence type="ECO:0000313" key="16">
    <source>
        <dbReference type="Proteomes" id="UP000015354"/>
    </source>
</evidence>
<dbReference type="AlphaFoldDB" id="S9V8N6"/>
<evidence type="ECO:0000256" key="11">
    <source>
        <dbReference type="SAM" id="MobiDB-lite"/>
    </source>
</evidence>
<feature type="region of interest" description="Disordered" evidence="11">
    <location>
        <begin position="1063"/>
        <end position="1086"/>
    </location>
</feature>
<protein>
    <recommendedName>
        <fullName evidence="2">leucine--tRNA ligase</fullName>
        <ecNumber evidence="2">6.1.1.4</ecNumber>
    </recommendedName>
    <alternativeName>
        <fullName evidence="8">Leucyl-tRNA synthetase</fullName>
    </alternativeName>
</protein>
<dbReference type="SUPFAM" id="SSF47323">
    <property type="entry name" value="Anticodon-binding domain of a subclass of class I aminoacyl-tRNA synthetases"/>
    <property type="match status" value="1"/>
</dbReference>
<dbReference type="InterPro" id="IPR009008">
    <property type="entry name" value="Val/Leu/Ile-tRNA-synth_edit"/>
</dbReference>
<keyword evidence="5 10" id="KW-0067">ATP-binding</keyword>
<feature type="domain" description="Methionyl/Valyl/Leucyl/Isoleucyl-tRNA synthetase anticodon-binding" evidence="13">
    <location>
        <begin position="813"/>
        <end position="936"/>
    </location>
</feature>
<feature type="compositionally biased region" description="Basic and acidic residues" evidence="11">
    <location>
        <begin position="117"/>
        <end position="135"/>
    </location>
</feature>
<keyword evidence="6 10" id="KW-0648">Protein biosynthesis</keyword>
<evidence type="ECO:0000256" key="5">
    <source>
        <dbReference type="ARBA" id="ARBA00022840"/>
    </source>
</evidence>
<dbReference type="Proteomes" id="UP000015354">
    <property type="component" value="Unassembled WGS sequence"/>
</dbReference>
<dbReference type="InterPro" id="IPR001412">
    <property type="entry name" value="aa-tRNA-synth_I_CS"/>
</dbReference>
<evidence type="ECO:0000259" key="13">
    <source>
        <dbReference type="Pfam" id="PF08264"/>
    </source>
</evidence>
<feature type="compositionally biased region" description="Basic and acidic residues" evidence="11">
    <location>
        <begin position="20"/>
        <end position="29"/>
    </location>
</feature>
<evidence type="ECO:0000256" key="6">
    <source>
        <dbReference type="ARBA" id="ARBA00022917"/>
    </source>
</evidence>
<evidence type="ECO:0000256" key="3">
    <source>
        <dbReference type="ARBA" id="ARBA00022598"/>
    </source>
</evidence>
<dbReference type="OrthoDB" id="10249672at2759"/>
<dbReference type="InterPro" id="IPR015413">
    <property type="entry name" value="Methionyl/Leucyl_tRNA_Synth"/>
</dbReference>
<gene>
    <name evidence="15" type="ORF">STCU_00149</name>
</gene>
<dbReference type="SUPFAM" id="SSF52374">
    <property type="entry name" value="Nucleotidylyl transferase"/>
    <property type="match status" value="1"/>
</dbReference>
<dbReference type="Pfam" id="PF00133">
    <property type="entry name" value="tRNA-synt_1"/>
    <property type="match status" value="1"/>
</dbReference>
<keyword evidence="7 10" id="KW-0030">Aminoacyl-tRNA synthetase</keyword>
<dbReference type="EC" id="6.1.1.4" evidence="2"/>
<dbReference type="Pfam" id="PF08264">
    <property type="entry name" value="Anticodon_1"/>
    <property type="match status" value="1"/>
</dbReference>
<evidence type="ECO:0000256" key="7">
    <source>
        <dbReference type="ARBA" id="ARBA00023146"/>
    </source>
</evidence>
<feature type="domain" description="Methionyl/Leucyl tRNA synthetase" evidence="14">
    <location>
        <begin position="691"/>
        <end position="776"/>
    </location>
</feature>
<sequence>MSTARRDTLVAIEKAAQQRWEQDRSHELDAPAPGEQRPPKFFTTFPFPYMNGRLHLGHAFSLTKSEFAVRYQRMQGKRALWPFGFHVTGTPISACAQKLQKEMAEFGTPPHFPPGYLEEKAKDSAASKATEDVTKHKSKRGKVAAAKPQWIIMQSLGIPDEEIPKFADPQYWLDYFPPLAIEDLKSFGCHIDFRRSFMTTDANPFFDRMVAWQFRKLRAANKLSFGKRYCVYSPWDGQPCADHDRASGEGVLPQEYTIVKLVVQQPLQQPALQPFGESIGNRRVILPGATLRPETVVGQTNCWVSPNFSYKAYTVLNKAGEEEVYLMTPRAARNMAYQDFVVNGQTGVDPLPLFEVEGANLVGLPLAAPLATYKTIYTLPMSTITEAKGTGVVMSVPSDSPDDYINFVQLINKPDYRAKLGLKDEWVLPFPMIPIINIPELGTEGAKFMCEKLKINGPNATVPLEEAKKVCYQMGFYQGTMIVGPYAGKKVSEAKVLTQKDLEDNDQCIRYNEPTRQVMSRSGDECVVALCDQWYLEYGKEEWKNAVLEHVEENMNMFFPGVKNAFVEVLNWLANWPCSRTFGLGTYIPADASHTTLIDSLSDSTIYMAYYIIARFVQTGADGTFSLRGREDNPYGLKSAMFTDEVFDYVLLGKGSAADVATRAGGMPLESLEMLRNEFLYWYPVDLRCSAKDLIQNHLTMFLYNHAAIWPDDHSKWPQAIFCNGHIQVDNEKMAKSKGNFISLREAIETYGADATRIACADAGDSLDDANFVRETAAGFILKLTTLLEQCKELVVEGSANLRDGEFNEFDAIFNNTINDIIIRSEAFYNNMQFRMVLNTAFHEFTNEFSQYKLNCDDLRVNAALTRRYFEVLAKLLMPIAPHFADQLWVMLHGGVAQPGQGIIDQPFPKPTAPLDYSLVVLNRVMSDVVKEIRSQVTKNAKKRGLIEQVMIYTTDRYAEWQLKALQLLTKIFEENQCSFPADVAKVIMADRPDWMTKDIIPDTMAFIAFVKANAEKYGEAAMSLQPVINDEEKLRSMAPNICKLSGVPQVLVLPVTDETYKEHAPARRKTRPGEPSVAFPPPAKKLNPHPWFDRVFL</sequence>
<proteinExistence type="inferred from homology"/>
<dbReference type="InterPro" id="IPR009080">
    <property type="entry name" value="tRNAsynth_Ia_anticodon-bd"/>
</dbReference>
<feature type="region of interest" description="Disordered" evidence="11">
    <location>
        <begin position="15"/>
        <end position="38"/>
    </location>
</feature>
<reference evidence="15 16" key="1">
    <citation type="journal article" date="2013" name="PLoS ONE">
        <title>Predicting the Proteins of Angomonas deanei, Strigomonas culicis and Their Respective Endosymbionts Reveals New Aspects of the Trypanosomatidae Family.</title>
        <authorList>
            <person name="Motta M.C."/>
            <person name="Martins A.C."/>
            <person name="de Souza S.S."/>
            <person name="Catta-Preta C.M."/>
            <person name="Silva R."/>
            <person name="Klein C.C."/>
            <person name="de Almeida L.G."/>
            <person name="de Lima Cunha O."/>
            <person name="Ciapina L.P."/>
            <person name="Brocchi M."/>
            <person name="Colabardini A.C."/>
            <person name="de Araujo Lima B."/>
            <person name="Machado C.R."/>
            <person name="de Almeida Soares C.M."/>
            <person name="Probst C.M."/>
            <person name="de Menezes C.B."/>
            <person name="Thompson C.E."/>
            <person name="Bartholomeu D.C."/>
            <person name="Gradia D.F."/>
            <person name="Pavoni D.P."/>
            <person name="Grisard E.C."/>
            <person name="Fantinatti-Garboggini F."/>
            <person name="Marchini F.K."/>
            <person name="Rodrigues-Luiz G.F."/>
            <person name="Wagner G."/>
            <person name="Goldman G.H."/>
            <person name="Fietto J.L."/>
            <person name="Elias M.C."/>
            <person name="Goldman M.H."/>
            <person name="Sagot M.F."/>
            <person name="Pereira M."/>
            <person name="Stoco P.H."/>
            <person name="de Mendonca-Neto R.P."/>
            <person name="Teixeira S.M."/>
            <person name="Maciel T.E."/>
            <person name="de Oliveira Mendes T.A."/>
            <person name="Urmenyi T.P."/>
            <person name="de Souza W."/>
            <person name="Schenkman S."/>
            <person name="de Vasconcelos A.T."/>
        </authorList>
    </citation>
    <scope>NUCLEOTIDE SEQUENCE [LARGE SCALE GENOMIC DNA]</scope>
</reference>
<evidence type="ECO:0000313" key="15">
    <source>
        <dbReference type="EMBL" id="EPY37148.1"/>
    </source>
</evidence>
<dbReference type="GO" id="GO:0005524">
    <property type="term" value="F:ATP binding"/>
    <property type="evidence" value="ECO:0007669"/>
    <property type="project" value="UniProtKB-KW"/>
</dbReference>
<dbReference type="PROSITE" id="PS00178">
    <property type="entry name" value="AA_TRNA_LIGASE_I"/>
    <property type="match status" value="1"/>
</dbReference>
<accession>S9V8N6</accession>
<evidence type="ECO:0000256" key="8">
    <source>
        <dbReference type="ARBA" id="ARBA00030520"/>
    </source>
</evidence>
<evidence type="ECO:0000256" key="10">
    <source>
        <dbReference type="RuleBase" id="RU363035"/>
    </source>
</evidence>
<evidence type="ECO:0000259" key="14">
    <source>
        <dbReference type="Pfam" id="PF09334"/>
    </source>
</evidence>
<keyword evidence="4 10" id="KW-0547">Nucleotide-binding</keyword>
<dbReference type="GO" id="GO:0004823">
    <property type="term" value="F:leucine-tRNA ligase activity"/>
    <property type="evidence" value="ECO:0007669"/>
    <property type="project" value="UniProtKB-EC"/>
</dbReference>
<keyword evidence="16" id="KW-1185">Reference proteome</keyword>
<feature type="domain" description="Aminoacyl-tRNA synthetase class Ia" evidence="12">
    <location>
        <begin position="17"/>
        <end position="98"/>
    </location>
</feature>
<dbReference type="InterPro" id="IPR004493">
    <property type="entry name" value="Leu-tRNA-synth_Ia_arc/euk"/>
</dbReference>
<comment type="caution">
    <text evidence="15">The sequence shown here is derived from an EMBL/GenBank/DDBJ whole genome shotgun (WGS) entry which is preliminary data.</text>
</comment>
<evidence type="ECO:0000256" key="4">
    <source>
        <dbReference type="ARBA" id="ARBA00022741"/>
    </source>
</evidence>
<dbReference type="Gene3D" id="3.90.740.10">
    <property type="entry name" value="Valyl/Leucyl/Isoleucyl-tRNA synthetase, editing domain"/>
    <property type="match status" value="1"/>
</dbReference>
<evidence type="ECO:0000256" key="1">
    <source>
        <dbReference type="ARBA" id="ARBA00005594"/>
    </source>
</evidence>
<dbReference type="InterPro" id="IPR002300">
    <property type="entry name" value="aa-tRNA-synth_Ia"/>
</dbReference>
<feature type="region of interest" description="Disordered" evidence="11">
    <location>
        <begin position="117"/>
        <end position="139"/>
    </location>
</feature>
<comment type="similarity">
    <text evidence="1 10">Belongs to the class-I aminoacyl-tRNA synthetase family.</text>
</comment>
<comment type="catalytic activity">
    <reaction evidence="9">
        <text>tRNA(Leu) + L-leucine + ATP = L-leucyl-tRNA(Leu) + AMP + diphosphate</text>
        <dbReference type="Rhea" id="RHEA:11688"/>
        <dbReference type="Rhea" id="RHEA-COMP:9613"/>
        <dbReference type="Rhea" id="RHEA-COMP:9622"/>
        <dbReference type="ChEBI" id="CHEBI:30616"/>
        <dbReference type="ChEBI" id="CHEBI:33019"/>
        <dbReference type="ChEBI" id="CHEBI:57427"/>
        <dbReference type="ChEBI" id="CHEBI:78442"/>
        <dbReference type="ChEBI" id="CHEBI:78494"/>
        <dbReference type="ChEBI" id="CHEBI:456215"/>
        <dbReference type="EC" id="6.1.1.4"/>
    </reaction>
</comment>
<dbReference type="Gene3D" id="3.40.50.620">
    <property type="entry name" value="HUPs"/>
    <property type="match status" value="1"/>
</dbReference>
<keyword evidence="3 10" id="KW-0436">Ligase</keyword>
<dbReference type="GO" id="GO:0002161">
    <property type="term" value="F:aminoacyl-tRNA deacylase activity"/>
    <property type="evidence" value="ECO:0007669"/>
    <property type="project" value="InterPro"/>
</dbReference>